<evidence type="ECO:0000313" key="3">
    <source>
        <dbReference type="EMBL" id="CAK0859259.1"/>
    </source>
</evidence>
<feature type="compositionally biased region" description="Basic and acidic residues" evidence="1">
    <location>
        <begin position="236"/>
        <end position="251"/>
    </location>
</feature>
<feature type="compositionally biased region" description="Low complexity" evidence="1">
    <location>
        <begin position="49"/>
        <end position="65"/>
    </location>
</feature>
<organism evidence="3 4">
    <name type="scientific">Prorocentrum cordatum</name>
    <dbReference type="NCBI Taxonomy" id="2364126"/>
    <lineage>
        <taxon>Eukaryota</taxon>
        <taxon>Sar</taxon>
        <taxon>Alveolata</taxon>
        <taxon>Dinophyceae</taxon>
        <taxon>Prorocentrales</taxon>
        <taxon>Prorocentraceae</taxon>
        <taxon>Prorocentrum</taxon>
    </lineage>
</organism>
<feature type="transmembrane region" description="Helical" evidence="2">
    <location>
        <begin position="452"/>
        <end position="473"/>
    </location>
</feature>
<comment type="caution">
    <text evidence="3">The sequence shown here is derived from an EMBL/GenBank/DDBJ whole genome shotgun (WGS) entry which is preliminary data.</text>
</comment>
<dbReference type="Proteomes" id="UP001189429">
    <property type="component" value="Unassembled WGS sequence"/>
</dbReference>
<feature type="region of interest" description="Disordered" evidence="1">
    <location>
        <begin position="267"/>
        <end position="301"/>
    </location>
</feature>
<name>A0ABN9UHX7_9DINO</name>
<proteinExistence type="predicted"/>
<gene>
    <name evidence="3" type="ORF">PCOR1329_LOCUS48678</name>
</gene>
<dbReference type="EMBL" id="CAUYUJ010015882">
    <property type="protein sequence ID" value="CAK0859259.1"/>
    <property type="molecule type" value="Genomic_DNA"/>
</dbReference>
<evidence type="ECO:0000256" key="2">
    <source>
        <dbReference type="SAM" id="Phobius"/>
    </source>
</evidence>
<feature type="region of interest" description="Disordered" evidence="1">
    <location>
        <begin position="644"/>
        <end position="664"/>
    </location>
</feature>
<sequence>MLILAPRAENAPTGKLPELAEPVTVGGSRAPEARSQAGSLPEPRGGGAAAKRAAGPAERVLARAPRGGGARREPRGDATGGASCESDWRRGARSEKVCGTRAPSPGASGASRHFEVLPSRALLEGAPGAPAPRPGLQEREGRVPAPGWQREASPSRSDFASQNLDQRGEASARSDADNGRWRALSGRCGVANRRNWRSMADRHPPPTAGEAFRLGAPVLGRRHRMPSLRDGAQKPASHEQQLRQAREEPASRSDACLDGLAGATSKLGAEKLQDLNGRERQGRRGEEMQSQKRGAVVKAVAETDPEKKLEHCIGNRIPMVTVVGLASDATGAVPTHQANTKSNQAMKESMLRRVSIPGWPRDFVLVAISLVSKLFVLVLQFVLLRCQLCHGRTILTRLRYELAFEQDKQLHQQKVGHESYSAETYIYIYTYSYIYIYTCIYIYIYINSESHVYTYIYTYSYIYIYTYIHIYTYTYIYIYIYTSVDAGTVALVRVPLDDLVGPGPPAAVAPICQDGPRADRFRLSLARACADGLPALVVGLGLEGSAQSRALRLGWRRHAEIGQWPVSLYGEVCDVGGANVLLLVLLDPASARAAVVEPSSGQVAQLVVLNSQDEETTDGGLLPSDLVRGAREDVLEVFRTSSFAPAEPRRSRAGASRPPWDRRP</sequence>
<feature type="transmembrane region" description="Helical" evidence="2">
    <location>
        <begin position="426"/>
        <end position="446"/>
    </location>
</feature>
<keyword evidence="2" id="KW-0812">Transmembrane</keyword>
<keyword evidence="4" id="KW-1185">Reference proteome</keyword>
<feature type="compositionally biased region" description="Basic and acidic residues" evidence="1">
    <location>
        <begin position="268"/>
        <end position="290"/>
    </location>
</feature>
<feature type="region of interest" description="Disordered" evidence="1">
    <location>
        <begin position="1"/>
        <end position="111"/>
    </location>
</feature>
<keyword evidence="2" id="KW-0472">Membrane</keyword>
<keyword evidence="2" id="KW-1133">Transmembrane helix</keyword>
<feature type="transmembrane region" description="Helical" evidence="2">
    <location>
        <begin position="363"/>
        <end position="384"/>
    </location>
</feature>
<evidence type="ECO:0000256" key="1">
    <source>
        <dbReference type="SAM" id="MobiDB-lite"/>
    </source>
</evidence>
<accession>A0ABN9UHX7</accession>
<feature type="compositionally biased region" description="Polar residues" evidence="1">
    <location>
        <begin position="152"/>
        <end position="165"/>
    </location>
</feature>
<evidence type="ECO:0000313" key="4">
    <source>
        <dbReference type="Proteomes" id="UP001189429"/>
    </source>
</evidence>
<reference evidence="3" key="1">
    <citation type="submission" date="2023-10" db="EMBL/GenBank/DDBJ databases">
        <authorList>
            <person name="Chen Y."/>
            <person name="Shah S."/>
            <person name="Dougan E. K."/>
            <person name="Thang M."/>
            <person name="Chan C."/>
        </authorList>
    </citation>
    <scope>NUCLEOTIDE SEQUENCE [LARGE SCALE GENOMIC DNA]</scope>
</reference>
<feature type="region of interest" description="Disordered" evidence="1">
    <location>
        <begin position="124"/>
        <end position="178"/>
    </location>
</feature>
<feature type="compositionally biased region" description="Basic and acidic residues" evidence="1">
    <location>
        <begin position="86"/>
        <end position="98"/>
    </location>
</feature>
<protein>
    <submittedName>
        <fullName evidence="3">Uncharacterized protein</fullName>
    </submittedName>
</protein>
<feature type="compositionally biased region" description="Basic and acidic residues" evidence="1">
    <location>
        <begin position="166"/>
        <end position="178"/>
    </location>
</feature>
<feature type="region of interest" description="Disordered" evidence="1">
    <location>
        <begin position="226"/>
        <end position="253"/>
    </location>
</feature>